<dbReference type="PANTHER" id="PTHR11075">
    <property type="entry name" value="PEPTIDE CHAIN RELEASE FACTOR"/>
    <property type="match status" value="1"/>
</dbReference>
<evidence type="ECO:0000256" key="1">
    <source>
        <dbReference type="ARBA" id="ARBA00013260"/>
    </source>
</evidence>
<keyword evidence="7" id="KW-1185">Reference proteome</keyword>
<dbReference type="EC" id="3.1.1.29" evidence="1"/>
<name>A0A482XE68_LAOST</name>
<evidence type="ECO:0000256" key="4">
    <source>
        <dbReference type="ARBA" id="ARBA00041531"/>
    </source>
</evidence>
<dbReference type="InterPro" id="IPR052104">
    <property type="entry name" value="Mito_Release_Factor_mL62"/>
</dbReference>
<evidence type="ECO:0000313" key="6">
    <source>
        <dbReference type="EMBL" id="RZF44295.1"/>
    </source>
</evidence>
<dbReference type="GO" id="GO:0070126">
    <property type="term" value="P:mitochondrial translational termination"/>
    <property type="evidence" value="ECO:0007669"/>
    <property type="project" value="TreeGrafter"/>
</dbReference>
<organism evidence="6 7">
    <name type="scientific">Laodelphax striatellus</name>
    <name type="common">Small brown planthopper</name>
    <name type="synonym">Delphax striatella</name>
    <dbReference type="NCBI Taxonomy" id="195883"/>
    <lineage>
        <taxon>Eukaryota</taxon>
        <taxon>Metazoa</taxon>
        <taxon>Ecdysozoa</taxon>
        <taxon>Arthropoda</taxon>
        <taxon>Hexapoda</taxon>
        <taxon>Insecta</taxon>
        <taxon>Pterygota</taxon>
        <taxon>Neoptera</taxon>
        <taxon>Paraneoptera</taxon>
        <taxon>Hemiptera</taxon>
        <taxon>Auchenorrhyncha</taxon>
        <taxon>Fulgoroidea</taxon>
        <taxon>Delphacidae</taxon>
        <taxon>Criomorphinae</taxon>
        <taxon>Laodelphax</taxon>
    </lineage>
</organism>
<sequence>MRAVFFNLQSCFRLINNQCRQIAPISSFRSFSVSSGQKTYESNVGLRSLYPTSSLQLTTPKELPKSEEGKFSGYIPLDKITITYSRSSGAGGQNVHKVNTKVDVRFHVDTAEWISKETRDRIKEKNHMKISKDGYLIVKSERTRYQQLNLADAMEKLRTVIRAAEEVAKEVSPETEEIIRKRKERANAQRLIEKRTKSMLKSSRQSL</sequence>
<comment type="caution">
    <text evidence="6">The sequence shown here is derived from an EMBL/GenBank/DDBJ whole genome shotgun (WGS) entry which is preliminary data.</text>
</comment>
<dbReference type="FunCoup" id="A0A482XE68">
    <property type="interactions" value="1342"/>
</dbReference>
<proteinExistence type="inferred from homology"/>
<dbReference type="GO" id="GO:0004045">
    <property type="term" value="F:peptidyl-tRNA hydrolase activity"/>
    <property type="evidence" value="ECO:0007669"/>
    <property type="project" value="UniProtKB-EC"/>
</dbReference>
<dbReference type="SUPFAM" id="SSF110916">
    <property type="entry name" value="Peptidyl-tRNA hydrolase domain-like"/>
    <property type="match status" value="1"/>
</dbReference>
<dbReference type="Pfam" id="PF00472">
    <property type="entry name" value="RF-1"/>
    <property type="match status" value="1"/>
</dbReference>
<dbReference type="SMR" id="A0A482XE68"/>
<dbReference type="InParanoid" id="A0A482XE68"/>
<dbReference type="OrthoDB" id="270639at2759"/>
<gene>
    <name evidence="6" type="ORF">LSTR_LSTR006845</name>
</gene>
<evidence type="ECO:0000256" key="2">
    <source>
        <dbReference type="ARBA" id="ARBA00038225"/>
    </source>
</evidence>
<dbReference type="InterPro" id="IPR000352">
    <property type="entry name" value="Pep_chain_release_fac_I"/>
</dbReference>
<comment type="similarity">
    <text evidence="2">Belongs to the prokaryotic/mitochondrial release factor family. Mitochondrion-specific ribosomal protein mL62 subfamily.</text>
</comment>
<evidence type="ECO:0000313" key="7">
    <source>
        <dbReference type="Proteomes" id="UP000291343"/>
    </source>
</evidence>
<dbReference type="FunFam" id="3.30.160.20:FF:000046">
    <property type="entry name" value="Peptidyl-tRNA hydrolase ICT1"/>
    <property type="match status" value="1"/>
</dbReference>
<dbReference type="STRING" id="195883.A0A482XE68"/>
<accession>A0A482XE68</accession>
<protein>
    <recommendedName>
        <fullName evidence="3">Large ribosomal subunit protein mL62</fullName>
        <ecNumber evidence="1">3.1.1.29</ecNumber>
    </recommendedName>
    <alternativeName>
        <fullName evidence="4">Peptidyl-tRNA hydrolase ICT1, mitochondrial</fullName>
    </alternativeName>
</protein>
<dbReference type="Proteomes" id="UP000291343">
    <property type="component" value="Unassembled WGS sequence"/>
</dbReference>
<feature type="domain" description="Prokaryotic-type class I peptide chain release factors" evidence="5">
    <location>
        <begin position="75"/>
        <end position="204"/>
    </location>
</feature>
<dbReference type="GO" id="GO:0016150">
    <property type="term" value="F:translation release factor activity, codon nonspecific"/>
    <property type="evidence" value="ECO:0007669"/>
    <property type="project" value="TreeGrafter"/>
</dbReference>
<dbReference type="PANTHER" id="PTHR11075:SF54">
    <property type="entry name" value="LARGE RIBOSOMAL SUBUNIT PROTEIN ML62"/>
    <property type="match status" value="1"/>
</dbReference>
<dbReference type="AlphaFoldDB" id="A0A482XE68"/>
<dbReference type="Gene3D" id="3.30.160.20">
    <property type="match status" value="1"/>
</dbReference>
<dbReference type="GO" id="GO:0005762">
    <property type="term" value="C:mitochondrial large ribosomal subunit"/>
    <property type="evidence" value="ECO:0007669"/>
    <property type="project" value="TreeGrafter"/>
</dbReference>
<reference evidence="6 7" key="1">
    <citation type="journal article" date="2017" name="Gigascience">
        <title>Genome sequence of the small brown planthopper, Laodelphax striatellus.</title>
        <authorList>
            <person name="Zhu J."/>
            <person name="Jiang F."/>
            <person name="Wang X."/>
            <person name="Yang P."/>
            <person name="Bao Y."/>
            <person name="Zhao W."/>
            <person name="Wang W."/>
            <person name="Lu H."/>
            <person name="Wang Q."/>
            <person name="Cui N."/>
            <person name="Li J."/>
            <person name="Chen X."/>
            <person name="Luo L."/>
            <person name="Yu J."/>
            <person name="Kang L."/>
            <person name="Cui F."/>
        </authorList>
    </citation>
    <scope>NUCLEOTIDE SEQUENCE [LARGE SCALE GENOMIC DNA]</scope>
    <source>
        <strain evidence="6">Lst14</strain>
    </source>
</reference>
<evidence type="ECO:0000259" key="5">
    <source>
        <dbReference type="Pfam" id="PF00472"/>
    </source>
</evidence>
<evidence type="ECO:0000256" key="3">
    <source>
        <dbReference type="ARBA" id="ARBA00039441"/>
    </source>
</evidence>
<dbReference type="EMBL" id="QKKF02011155">
    <property type="protein sequence ID" value="RZF44295.1"/>
    <property type="molecule type" value="Genomic_DNA"/>
</dbReference>